<accession>A0A1A8T7E5</accession>
<dbReference type="Gene3D" id="1.20.1250.20">
    <property type="entry name" value="MFS general substrate transporter like domains"/>
    <property type="match status" value="2"/>
</dbReference>
<dbReference type="InterPro" id="IPR020846">
    <property type="entry name" value="MFS_dom"/>
</dbReference>
<feature type="transmembrane region" description="Helical" evidence="6">
    <location>
        <begin position="405"/>
        <end position="429"/>
    </location>
</feature>
<dbReference type="InterPro" id="IPR024671">
    <property type="entry name" value="Atg22-like"/>
</dbReference>
<feature type="transmembrane region" description="Helical" evidence="6">
    <location>
        <begin position="367"/>
        <end position="393"/>
    </location>
</feature>
<dbReference type="InterPro" id="IPR036259">
    <property type="entry name" value="MFS_trans_sf"/>
</dbReference>
<dbReference type="PANTHER" id="PTHR23519">
    <property type="entry name" value="AUTOPHAGY-RELATED PROTEIN 22"/>
    <property type="match status" value="1"/>
</dbReference>
<dbReference type="SUPFAM" id="SSF103473">
    <property type="entry name" value="MFS general substrate transporter"/>
    <property type="match status" value="1"/>
</dbReference>
<dbReference type="PANTHER" id="PTHR23519:SF1">
    <property type="entry name" value="AUTOPHAGY-RELATED PROTEIN 22"/>
    <property type="match status" value="1"/>
</dbReference>
<name>A0A1A8T7E5_9GAMM</name>
<feature type="transmembrane region" description="Helical" evidence="6">
    <location>
        <begin position="177"/>
        <end position="201"/>
    </location>
</feature>
<gene>
    <name evidence="8" type="ORF">MSP8886_01188</name>
</gene>
<evidence type="ECO:0000313" key="9">
    <source>
        <dbReference type="Proteomes" id="UP000092544"/>
    </source>
</evidence>
<organism evidence="8 9">
    <name type="scientific">Marinomonas spartinae</name>
    <dbReference type="NCBI Taxonomy" id="1792290"/>
    <lineage>
        <taxon>Bacteria</taxon>
        <taxon>Pseudomonadati</taxon>
        <taxon>Pseudomonadota</taxon>
        <taxon>Gammaproteobacteria</taxon>
        <taxon>Oceanospirillales</taxon>
        <taxon>Oceanospirillaceae</taxon>
        <taxon>Marinomonas</taxon>
    </lineage>
</organism>
<comment type="subcellular location">
    <subcellularLocation>
        <location evidence="1">Endomembrane system</location>
        <topology evidence="1">Multi-pass membrane protein</topology>
    </subcellularLocation>
</comment>
<reference evidence="8 9" key="1">
    <citation type="submission" date="2016-06" db="EMBL/GenBank/DDBJ databases">
        <authorList>
            <person name="Kjaerup R.B."/>
            <person name="Dalgaard T.S."/>
            <person name="Juul-Madsen H.R."/>
        </authorList>
    </citation>
    <scope>NUCLEOTIDE SEQUENCE [LARGE SCALE GENOMIC DNA]</scope>
    <source>
        <strain evidence="8 9">CECT 8886</strain>
    </source>
</reference>
<evidence type="ECO:0000313" key="8">
    <source>
        <dbReference type="EMBL" id="SBS28472.1"/>
    </source>
</evidence>
<feature type="transmembrane region" description="Helical" evidence="6">
    <location>
        <begin position="303"/>
        <end position="321"/>
    </location>
</feature>
<feature type="domain" description="Major facilitator superfamily (MFS) profile" evidence="7">
    <location>
        <begin position="13"/>
        <end position="434"/>
    </location>
</feature>
<evidence type="ECO:0000256" key="3">
    <source>
        <dbReference type="ARBA" id="ARBA00022692"/>
    </source>
</evidence>
<sequence>MSNAFTKTERSWVVYDVGNSAFALIISTTIYTIFFNTISLRAGLAPEDSTTAIGLINAAAFLLIAIISPLLGTFADYQGNKKKLFSAFAFLGIISVSAMMLVGDTQWLLAAVIYNIAMLGFAGANIFYNAFLLDVSPKDRLDKVSAAGFAWGYIGSTIPFVITLGIIFAFFKNDDGITMMGFASAFLITAVWWLIFTVPLLKNVEQKYGIPPSKTPFKDTWRRLAQTVAKIKQKRAIYLFLIGYFLYIDGVDTIIVMAMDFGMKNSTMGQVDLVLVVLAIQIIAWPSTLLYGRLSESLGTRTMILFGITTYGVITLVAALMESMPSSWINGAFILLAVLIGTAQGGVQSLSRSYFGSLIPPEQSAEFFGFFNIFGKFAAILGPALIALFTYFMKGHVVGFSGLQFTGYSLGVLSLMVFFIVGGMVFVMADREAKKDLT</sequence>
<keyword evidence="3 6" id="KW-0812">Transmembrane</keyword>
<dbReference type="PROSITE" id="PS50850">
    <property type="entry name" value="MFS"/>
    <property type="match status" value="1"/>
</dbReference>
<dbReference type="GO" id="GO:0022857">
    <property type="term" value="F:transmembrane transporter activity"/>
    <property type="evidence" value="ECO:0007669"/>
    <property type="project" value="InterPro"/>
</dbReference>
<evidence type="ECO:0000256" key="4">
    <source>
        <dbReference type="ARBA" id="ARBA00022989"/>
    </source>
</evidence>
<dbReference type="InterPro" id="IPR050495">
    <property type="entry name" value="ATG22/LtaA_families"/>
</dbReference>
<evidence type="ECO:0000259" key="7">
    <source>
        <dbReference type="PROSITE" id="PS50850"/>
    </source>
</evidence>
<keyword evidence="2" id="KW-0813">Transport</keyword>
<dbReference type="Proteomes" id="UP000092544">
    <property type="component" value="Unassembled WGS sequence"/>
</dbReference>
<evidence type="ECO:0000256" key="1">
    <source>
        <dbReference type="ARBA" id="ARBA00004127"/>
    </source>
</evidence>
<feature type="transmembrane region" description="Helical" evidence="6">
    <location>
        <begin position="12"/>
        <end position="34"/>
    </location>
</feature>
<feature type="transmembrane region" description="Helical" evidence="6">
    <location>
        <begin position="149"/>
        <end position="171"/>
    </location>
</feature>
<feature type="transmembrane region" description="Helical" evidence="6">
    <location>
        <begin position="271"/>
        <end position="291"/>
    </location>
</feature>
<proteinExistence type="predicted"/>
<keyword evidence="4 6" id="KW-1133">Transmembrane helix</keyword>
<feature type="transmembrane region" description="Helical" evidence="6">
    <location>
        <begin position="84"/>
        <end position="102"/>
    </location>
</feature>
<evidence type="ECO:0000256" key="2">
    <source>
        <dbReference type="ARBA" id="ARBA00022448"/>
    </source>
</evidence>
<keyword evidence="9" id="KW-1185">Reference proteome</keyword>
<dbReference type="RefSeq" id="WP_067013694.1">
    <property type="nucleotide sequence ID" value="NZ_FLOB01000002.1"/>
</dbReference>
<keyword evidence="5 6" id="KW-0472">Membrane</keyword>
<dbReference type="Pfam" id="PF11700">
    <property type="entry name" value="ATG22"/>
    <property type="match status" value="2"/>
</dbReference>
<feature type="transmembrane region" description="Helical" evidence="6">
    <location>
        <begin position="108"/>
        <end position="128"/>
    </location>
</feature>
<dbReference type="EMBL" id="FLOB01000002">
    <property type="protein sequence ID" value="SBS28472.1"/>
    <property type="molecule type" value="Genomic_DNA"/>
</dbReference>
<dbReference type="AlphaFoldDB" id="A0A1A8T7E5"/>
<dbReference type="STRING" id="1792290.MSP8886_01188"/>
<feature type="transmembrane region" description="Helical" evidence="6">
    <location>
        <begin position="327"/>
        <end position="347"/>
    </location>
</feature>
<evidence type="ECO:0000256" key="5">
    <source>
        <dbReference type="ARBA" id="ARBA00023136"/>
    </source>
</evidence>
<dbReference type="GO" id="GO:0012505">
    <property type="term" value="C:endomembrane system"/>
    <property type="evidence" value="ECO:0007669"/>
    <property type="project" value="UniProtKB-SubCell"/>
</dbReference>
<feature type="transmembrane region" description="Helical" evidence="6">
    <location>
        <begin position="236"/>
        <end position="259"/>
    </location>
</feature>
<evidence type="ECO:0000256" key="6">
    <source>
        <dbReference type="SAM" id="Phobius"/>
    </source>
</evidence>
<feature type="transmembrane region" description="Helical" evidence="6">
    <location>
        <begin position="54"/>
        <end position="72"/>
    </location>
</feature>
<protein>
    <submittedName>
        <fullName evidence="8">Vacuole effluxer Atg22 like protein</fullName>
    </submittedName>
</protein>